<accession>A0A7K4HP77</accession>
<keyword evidence="4" id="KW-0411">Iron-sulfur</keyword>
<dbReference type="InterPro" id="IPR007202">
    <property type="entry name" value="4Fe-4S_dom"/>
</dbReference>
<keyword evidence="7" id="KW-1185">Reference proteome</keyword>
<protein>
    <submittedName>
        <fullName evidence="6">Fe-S cluster protein</fullName>
    </submittedName>
</protein>
<dbReference type="EMBL" id="JABXWR010000001">
    <property type="protein sequence ID" value="NVO67061.1"/>
    <property type="molecule type" value="Genomic_DNA"/>
</dbReference>
<evidence type="ECO:0000259" key="5">
    <source>
        <dbReference type="PROSITE" id="PS51656"/>
    </source>
</evidence>
<dbReference type="RefSeq" id="WP_176788695.1">
    <property type="nucleotide sequence ID" value="NZ_JABXWR010000001.1"/>
</dbReference>
<evidence type="ECO:0000256" key="4">
    <source>
        <dbReference type="ARBA" id="ARBA00023014"/>
    </source>
</evidence>
<evidence type="ECO:0000313" key="6">
    <source>
        <dbReference type="EMBL" id="NVO67061.1"/>
    </source>
</evidence>
<proteinExistence type="predicted"/>
<name>A0A7K4HP77_9EURY</name>
<keyword evidence="3" id="KW-0408">Iron</keyword>
<keyword evidence="2" id="KW-0479">Metal-binding</keyword>
<dbReference type="Pfam" id="PF04060">
    <property type="entry name" value="FeS"/>
    <property type="match status" value="1"/>
</dbReference>
<keyword evidence="1" id="KW-0004">4Fe-4S</keyword>
<dbReference type="AlphaFoldDB" id="A0A7K4HP77"/>
<evidence type="ECO:0000256" key="1">
    <source>
        <dbReference type="ARBA" id="ARBA00022485"/>
    </source>
</evidence>
<sequence>MAWHPPGKNCGLCGAKTCRAFLEMVASGERSYPDCPFYQEMGGEQAAQDHRDILGNAYDFVLDPVPGEPSARKIVLPFRPDLVERWGIAEGEIVLGRPMGAGCPVQHVLRVIDANPVTGVLTTHVVGPAFSRGATCHDVQAYHMIGFEGIARTVRRPPTFGMRQRFLPGFCMMALTHTGVTNMVIERPEGLLIRVEDIRL</sequence>
<evidence type="ECO:0000256" key="3">
    <source>
        <dbReference type="ARBA" id="ARBA00023004"/>
    </source>
</evidence>
<dbReference type="Proteomes" id="UP000570823">
    <property type="component" value="Unassembled WGS sequence"/>
</dbReference>
<organism evidence="6 7">
    <name type="scientific">Methanofollis tationis</name>
    <dbReference type="NCBI Taxonomy" id="81417"/>
    <lineage>
        <taxon>Archaea</taxon>
        <taxon>Methanobacteriati</taxon>
        <taxon>Methanobacteriota</taxon>
        <taxon>Stenosarchaea group</taxon>
        <taxon>Methanomicrobia</taxon>
        <taxon>Methanomicrobiales</taxon>
        <taxon>Methanomicrobiaceae</taxon>
        <taxon>Methanofollis</taxon>
    </lineage>
</organism>
<evidence type="ECO:0000256" key="2">
    <source>
        <dbReference type="ARBA" id="ARBA00022723"/>
    </source>
</evidence>
<evidence type="ECO:0000313" key="7">
    <source>
        <dbReference type="Proteomes" id="UP000570823"/>
    </source>
</evidence>
<feature type="domain" description="4Fe-4S" evidence="5">
    <location>
        <begin position="1"/>
        <end position="52"/>
    </location>
</feature>
<reference evidence="6 7" key="1">
    <citation type="submission" date="2020-06" db="EMBL/GenBank/DDBJ databases">
        <title>Methanofollis fontis sp. nov., a methanogen isolated from marine sediments near a cold seep at Four-Way Closure Ridge offshore southwestern Taiwan.</title>
        <authorList>
            <person name="Chen S.-C."/>
            <person name="Teng N.-H."/>
            <person name="Lin Y.-S."/>
            <person name="Lai M.-C."/>
            <person name="Chen H.-H."/>
            <person name="Wang C.-C."/>
        </authorList>
    </citation>
    <scope>NUCLEOTIDE SEQUENCE [LARGE SCALE GENOMIC DNA]</scope>
    <source>
        <strain evidence="6 7">DSM 2702</strain>
    </source>
</reference>
<dbReference type="GO" id="GO:0051539">
    <property type="term" value="F:4 iron, 4 sulfur cluster binding"/>
    <property type="evidence" value="ECO:0007669"/>
    <property type="project" value="UniProtKB-KW"/>
</dbReference>
<dbReference type="GO" id="GO:0046872">
    <property type="term" value="F:metal ion binding"/>
    <property type="evidence" value="ECO:0007669"/>
    <property type="project" value="UniProtKB-KW"/>
</dbReference>
<dbReference type="PROSITE" id="PS51656">
    <property type="entry name" value="4FE4S"/>
    <property type="match status" value="1"/>
</dbReference>
<dbReference type="OrthoDB" id="9014at2157"/>
<dbReference type="Gene3D" id="1.10.15.40">
    <property type="entry name" value="Electron transport complex subunit B, putative Fe-S cluster"/>
    <property type="match status" value="1"/>
</dbReference>
<comment type="caution">
    <text evidence="6">The sequence shown here is derived from an EMBL/GenBank/DDBJ whole genome shotgun (WGS) entry which is preliminary data.</text>
</comment>
<gene>
    <name evidence="6" type="ORF">HWN36_07010</name>
</gene>